<dbReference type="Proteomes" id="UP001634394">
    <property type="component" value="Unassembled WGS sequence"/>
</dbReference>
<gene>
    <name evidence="13" type="ORF">ACJMK2_005465</name>
</gene>
<evidence type="ECO:0000256" key="9">
    <source>
        <dbReference type="ARBA" id="ARBA00023067"/>
    </source>
</evidence>
<evidence type="ECO:0000256" key="3">
    <source>
        <dbReference type="ARBA" id="ARBA00009471"/>
    </source>
</evidence>
<evidence type="ECO:0000256" key="2">
    <source>
        <dbReference type="ARBA" id="ARBA00004496"/>
    </source>
</evidence>
<comment type="caution">
    <text evidence="13">The sequence shown here is derived from an EMBL/GenBank/DDBJ whole genome shotgun (WGS) entry which is preliminary data.</text>
</comment>
<reference evidence="13 14" key="1">
    <citation type="submission" date="2024-11" db="EMBL/GenBank/DDBJ databases">
        <title>Chromosome-level genome assembly of the freshwater bivalve Anodonta woodiana.</title>
        <authorList>
            <person name="Chen X."/>
        </authorList>
    </citation>
    <scope>NUCLEOTIDE SEQUENCE [LARGE SCALE GENOMIC DNA]</scope>
    <source>
        <strain evidence="13">MN2024</strain>
        <tissue evidence="13">Gills</tissue>
    </source>
</reference>
<dbReference type="PANTHER" id="PTHR13108">
    <property type="entry name" value="CONDENSIN COMPLEX SUBUNIT 2"/>
    <property type="match status" value="1"/>
</dbReference>
<keyword evidence="6" id="KW-0963">Cytoplasm</keyword>
<evidence type="ECO:0000256" key="11">
    <source>
        <dbReference type="PIRNR" id="PIRNR017126"/>
    </source>
</evidence>
<dbReference type="GO" id="GO:0005694">
    <property type="term" value="C:chromosome"/>
    <property type="evidence" value="ECO:0007669"/>
    <property type="project" value="UniProtKB-SubCell"/>
</dbReference>
<keyword evidence="5" id="KW-0158">Chromosome</keyword>
<name>A0ABD3VT99_SINWO</name>
<evidence type="ECO:0000256" key="10">
    <source>
        <dbReference type="ARBA" id="ARBA00023306"/>
    </source>
</evidence>
<evidence type="ECO:0000256" key="7">
    <source>
        <dbReference type="ARBA" id="ARBA00022618"/>
    </source>
</evidence>
<keyword evidence="8 11" id="KW-0498">Mitosis</keyword>
<evidence type="ECO:0000313" key="13">
    <source>
        <dbReference type="EMBL" id="KAL3863722.1"/>
    </source>
</evidence>
<proteinExistence type="inferred from homology"/>
<keyword evidence="14" id="KW-1185">Reference proteome</keyword>
<dbReference type="GO" id="GO:0030261">
    <property type="term" value="P:chromosome condensation"/>
    <property type="evidence" value="ECO:0007669"/>
    <property type="project" value="UniProtKB-KW"/>
</dbReference>
<evidence type="ECO:0000313" key="14">
    <source>
        <dbReference type="Proteomes" id="UP001634394"/>
    </source>
</evidence>
<dbReference type="GO" id="GO:0005737">
    <property type="term" value="C:cytoplasm"/>
    <property type="evidence" value="ECO:0007669"/>
    <property type="project" value="UniProtKB-SubCell"/>
</dbReference>
<evidence type="ECO:0000256" key="12">
    <source>
        <dbReference type="SAM" id="MobiDB-lite"/>
    </source>
</evidence>
<dbReference type="EMBL" id="JBJQND010000010">
    <property type="protein sequence ID" value="KAL3863722.1"/>
    <property type="molecule type" value="Genomic_DNA"/>
</dbReference>
<evidence type="ECO:0000256" key="6">
    <source>
        <dbReference type="ARBA" id="ARBA00022490"/>
    </source>
</evidence>
<dbReference type="InterPro" id="IPR022816">
    <property type="entry name" value="Condensin_barren_su2"/>
</dbReference>
<evidence type="ECO:0000256" key="5">
    <source>
        <dbReference type="ARBA" id="ARBA00022454"/>
    </source>
</evidence>
<sequence length="723" mass="80271">MSSSRRREVLSPVLTPNIEHTPHSGFVSPSTSRHVPVCSPAVLLTTERDDKKEKMDRRRSRVLELQNKNLGSPLSPAERRKSLPLSGLTAAQLSEHYASCIKLSAENKINSKNAFGLHLIDYMSELLKKKELENFQVASSTLDASAKIYAGRVDAIHAETFKVLSGLGRGSDKPKESDEAEGDEGQKEDGQTEQEDEGSQKKKRKVRKSKTVETNLKNINVNKLDLAIEVDPTFQLMSAAFDEGGTSGLLMNNLRCFDDSQELVLDSTTIVTHADINTLSQQSQQIRKMVDLSCIQETRICKNIKYFNASIQSSCIPGSKDNVFDMDAETEPIPESTEPNLTMIGGGDGSFSSDGDNDGEAAHINQDETMAGDSQYIGDGKAAQLVQLALSNLTHSTTGSLMQVLATTPSDYSYFNKALLRAWAGPSHWKIGPVSRDSKLKSMKATDKPKTKKAAFRIHFDVELDFEQQFKISKATCLTKGTLSKYNKDLTTLPKDHHYDANKLFRLFLRKKIMIKRQEENTQEVDDVIDNYDYDNENDKENYCPNKMDGGDDDDDSGDFNFTAEGNEFGNSLDMFSQSQQNFTASSSMDGTILSGDKLLAQPYKVAKIDIEYAKTAKKLDVKKLKSTMWNVLTKHELSPEEAQNINNNSVEAEKRLTGFVKEMTGSCTFQELLTDLPSKLSGQTAQNLSVPIAFVCLLHLANEKTLKLEDLALDDLRITQGL</sequence>
<keyword evidence="7 11" id="KW-0132">Cell division</keyword>
<evidence type="ECO:0000256" key="1">
    <source>
        <dbReference type="ARBA" id="ARBA00004286"/>
    </source>
</evidence>
<feature type="region of interest" description="Disordered" evidence="12">
    <location>
        <begin position="167"/>
        <end position="209"/>
    </location>
</feature>
<protein>
    <recommendedName>
        <fullName evidence="4 11">Condensin complex subunit 2</fullName>
    </recommendedName>
</protein>
<comment type="function">
    <text evidence="11">Regulatory subunit of the condensin complex, a complex required for conversion of interphase chromatin into mitotic-like condense chromosomes.</text>
</comment>
<dbReference type="PANTHER" id="PTHR13108:SF9">
    <property type="entry name" value="CONDENSIN COMPLEX SUBUNIT 2"/>
    <property type="match status" value="1"/>
</dbReference>
<keyword evidence="9 11" id="KW-0226">DNA condensation</keyword>
<dbReference type="AlphaFoldDB" id="A0ABD3VT99"/>
<organism evidence="13 14">
    <name type="scientific">Sinanodonta woodiana</name>
    <name type="common">Chinese pond mussel</name>
    <name type="synonym">Anodonta woodiana</name>
    <dbReference type="NCBI Taxonomy" id="1069815"/>
    <lineage>
        <taxon>Eukaryota</taxon>
        <taxon>Metazoa</taxon>
        <taxon>Spiralia</taxon>
        <taxon>Lophotrochozoa</taxon>
        <taxon>Mollusca</taxon>
        <taxon>Bivalvia</taxon>
        <taxon>Autobranchia</taxon>
        <taxon>Heteroconchia</taxon>
        <taxon>Palaeoheterodonta</taxon>
        <taxon>Unionida</taxon>
        <taxon>Unionoidea</taxon>
        <taxon>Unionidae</taxon>
        <taxon>Unioninae</taxon>
        <taxon>Sinanodonta</taxon>
    </lineage>
</organism>
<dbReference type="GO" id="GO:0051301">
    <property type="term" value="P:cell division"/>
    <property type="evidence" value="ECO:0007669"/>
    <property type="project" value="UniProtKB-KW"/>
</dbReference>
<comment type="subcellular location">
    <subcellularLocation>
        <location evidence="1">Chromosome</location>
    </subcellularLocation>
    <subcellularLocation>
        <location evidence="2">Cytoplasm</location>
    </subcellularLocation>
</comment>
<comment type="similarity">
    <text evidence="3 11">Belongs to the CND2 (condensin subunit 2) family.</text>
</comment>
<dbReference type="PIRSF" id="PIRSF017126">
    <property type="entry name" value="Condensin_H"/>
    <property type="match status" value="1"/>
</dbReference>
<dbReference type="Pfam" id="PF05786">
    <property type="entry name" value="Cnd2"/>
    <property type="match status" value="1"/>
</dbReference>
<keyword evidence="10 11" id="KW-0131">Cell cycle</keyword>
<evidence type="ECO:0000256" key="8">
    <source>
        <dbReference type="ARBA" id="ARBA00022776"/>
    </source>
</evidence>
<evidence type="ECO:0000256" key="4">
    <source>
        <dbReference type="ARBA" id="ARBA00016065"/>
    </source>
</evidence>
<accession>A0ABD3VT99</accession>